<dbReference type="Gene3D" id="3.80.10.10">
    <property type="entry name" value="Ribonuclease Inhibitor"/>
    <property type="match status" value="4"/>
</dbReference>
<evidence type="ECO:0000256" key="3">
    <source>
        <dbReference type="ARBA" id="ARBA00022741"/>
    </source>
</evidence>
<evidence type="ECO:0000313" key="12">
    <source>
        <dbReference type="Proteomes" id="UP001174677"/>
    </source>
</evidence>
<proteinExistence type="predicted"/>
<feature type="domain" description="Disease resistance protein At4g27190-like leucine-rich repeats" evidence="8">
    <location>
        <begin position="1127"/>
        <end position="1248"/>
    </location>
</feature>
<dbReference type="EMBL" id="JARPOI010000015">
    <property type="protein sequence ID" value="KAJ9152559.1"/>
    <property type="molecule type" value="Genomic_DNA"/>
</dbReference>
<evidence type="ECO:0000256" key="1">
    <source>
        <dbReference type="ARBA" id="ARBA00022614"/>
    </source>
</evidence>
<organism evidence="11 12">
    <name type="scientific">Hevea brasiliensis</name>
    <name type="common">Para rubber tree</name>
    <name type="synonym">Siphonia brasiliensis</name>
    <dbReference type="NCBI Taxonomy" id="3981"/>
    <lineage>
        <taxon>Eukaryota</taxon>
        <taxon>Viridiplantae</taxon>
        <taxon>Streptophyta</taxon>
        <taxon>Embryophyta</taxon>
        <taxon>Tracheophyta</taxon>
        <taxon>Spermatophyta</taxon>
        <taxon>Magnoliopsida</taxon>
        <taxon>eudicotyledons</taxon>
        <taxon>Gunneridae</taxon>
        <taxon>Pentapetalae</taxon>
        <taxon>rosids</taxon>
        <taxon>fabids</taxon>
        <taxon>Malpighiales</taxon>
        <taxon>Euphorbiaceae</taxon>
        <taxon>Crotonoideae</taxon>
        <taxon>Micrandreae</taxon>
        <taxon>Hevea</taxon>
    </lineage>
</organism>
<evidence type="ECO:0000256" key="4">
    <source>
        <dbReference type="ARBA" id="ARBA00022821"/>
    </source>
</evidence>
<evidence type="ECO:0000259" key="10">
    <source>
        <dbReference type="Pfam" id="PF25019"/>
    </source>
</evidence>
<dbReference type="InterPro" id="IPR041118">
    <property type="entry name" value="Rx_N"/>
</dbReference>
<dbReference type="Pfam" id="PF00931">
    <property type="entry name" value="NB-ARC"/>
    <property type="match status" value="1"/>
</dbReference>
<dbReference type="Gene3D" id="1.10.10.10">
    <property type="entry name" value="Winged helix-like DNA-binding domain superfamily/Winged helix DNA-binding domain"/>
    <property type="match status" value="1"/>
</dbReference>
<dbReference type="Pfam" id="PF18052">
    <property type="entry name" value="Rx_N"/>
    <property type="match status" value="1"/>
</dbReference>
<dbReference type="Pfam" id="PF25019">
    <property type="entry name" value="LRR_R13L1-DRL21"/>
    <property type="match status" value="1"/>
</dbReference>
<keyword evidence="5" id="KW-0067">ATP-binding</keyword>
<sequence length="1357" mass="153812">MAEVVAGAFLSSMFQFLFDKMDSPDIVAFFKAHKLDSVLVRKLKIAMITVTGLLDHAEEKQIVVPAVKKWLDELKDVAFEADDLLDEISYEALRLELEAESRIKKVSRLFSSHNQFEMAVNEKLDKILELVEYLIRQMKALGLTLREGIGDKPSSQRTPTSSIPDDASSICGREDDRKKIRESLLSDGHGVGVICIVGSGGMGKTTLAQLVYNDKKVHGHFDIKAWVYVSEEFNVFKITKDIFSQVSSKTSKANVLGELQEELKQELEGKITDTCGKISSEHGKVEDINEHQQKRKQPKKLLLILDDVWSDKDNEWESLLKPLKFGAPRSKIVVTTRIESVKSAIHNNQMIIHLSHLLEKLCDGDCWSMLARYAFHNGISNSSHSDFEAIGKEIAKKCGGLPLAVKTIGGLLRSKRNVEEWKKISQSNMWNLLSDNIVPALKLSYHYLPSHLKQCFAYCGIFPKGYEFYKEDLVRLWMAEGFIVQDKDGNDSTVVGDGYFNDLVSRSFFQMSGVSQKCFVMHDHMHDLARSISGEFGFILEDKNLFDKVPIKTRYLYVKGSSCGYGNFVNEGQLLRTFFSDECFNGSCEVMHSLLPKLKHIRVLSLCKYWETKLPNSISNLKHLRYLNLRRAWIRKLPQSVSSLYNLQTLILRDCKYLIELPTNMAKLINLNFLDIRGTNLQGMPPHMGNLKKLQTLTNFVLRKSIRSGIEELGKLQHIKGELSIENLQNVSPDDDLESIRWVNNENLKKLEFKWSGESKDSEHARIVLDKLRPHEKVENLCMVGYEGTKFPEWVGVPSSSLSNLVCLKLSECYNCSCLPPLGQLASLKDLSITGFTKLVSAGLEFYGSFRSQMKPFKSLTILRFGRMGQWEEWKQEDGAFPLLEELYVEECPKLIKALPTHLTCLKKLEVMGCKKLLVPLLRMPSTILDVMITNGFDDKAMLEKLPSGMHRLEISGSDLVNSLFEGIEEVDSLISALEEIELSLCAIKCFPLEFFPILKRLHINQCSYLKSLSATEEIQGESSSCHNLTELSLFECSNLKALPECICSHPSLVKLEIINCRELELFPKGSLPSKLEYVDISYCEKLKIKVISSKYEGEKETLLLPSAVTCLKIDTLQNLESLNYKGLIHLRRLNIWNCTNLQFMPECMQALLPALVELEIYYCPKLKFKVIASGNGSNYEEEETLLLPTSTLSCLTIQLLQNLESLDYEGLMKLRKLRIWDCPNLQSMPESMQTLLPFLVELKIGNCPKLEPFVKGGLPSRLESLGINCCKGAIVGLMKRDFRALPDNEVESIPEETLLPSSLTTRQIQCFPNLYYLELQHLTSLERLIILDCPNLQCIEGDRLSSLSCYVSDGAF</sequence>
<comment type="caution">
    <text evidence="11">The sequence shown here is derived from an EMBL/GenBank/DDBJ whole genome shotgun (WGS) entry which is preliminary data.</text>
</comment>
<protein>
    <recommendedName>
        <fullName evidence="13">NB-ARC domain-containing protein</fullName>
    </recommendedName>
</protein>
<name>A0ABQ9KZ00_HEVBR</name>
<dbReference type="InterPro" id="IPR002182">
    <property type="entry name" value="NB-ARC"/>
</dbReference>
<evidence type="ECO:0000259" key="6">
    <source>
        <dbReference type="Pfam" id="PF00931"/>
    </source>
</evidence>
<keyword evidence="2" id="KW-0677">Repeat</keyword>
<keyword evidence="1" id="KW-0433">Leucine-rich repeat</keyword>
<evidence type="ECO:0000259" key="9">
    <source>
        <dbReference type="Pfam" id="PF23559"/>
    </source>
</evidence>
<evidence type="ECO:0000259" key="7">
    <source>
        <dbReference type="Pfam" id="PF18052"/>
    </source>
</evidence>
<accession>A0ABQ9KZ00</accession>
<dbReference type="SUPFAM" id="SSF52058">
    <property type="entry name" value="L domain-like"/>
    <property type="match status" value="2"/>
</dbReference>
<keyword evidence="12" id="KW-1185">Reference proteome</keyword>
<dbReference type="PRINTS" id="PR00364">
    <property type="entry name" value="DISEASERSIST"/>
</dbReference>
<reference evidence="11 12" key="1">
    <citation type="journal article" date="2023" name="Plant Biotechnol. J.">
        <title>Chromosome-level wild Hevea brasiliensis genome provides new tools for genomic-assisted breeding and valuable loci to elevate rubber yield.</title>
        <authorList>
            <person name="Cheng H."/>
            <person name="Song X."/>
            <person name="Hu Y."/>
            <person name="Wu T."/>
            <person name="Yang Q."/>
            <person name="An Z."/>
            <person name="Feng S."/>
            <person name="Deng Z."/>
            <person name="Wu W."/>
            <person name="Zeng X."/>
            <person name="Tu M."/>
            <person name="Wang X."/>
            <person name="Huang H."/>
        </authorList>
    </citation>
    <scope>NUCLEOTIDE SEQUENCE [LARGE SCALE GENOMIC DNA]</scope>
    <source>
        <strain evidence="11">MT/VB/25A 57/8</strain>
    </source>
</reference>
<feature type="domain" description="Disease resistance protein winged helix" evidence="9">
    <location>
        <begin position="461"/>
        <end position="529"/>
    </location>
</feature>
<feature type="domain" description="NB-ARC" evidence="6">
    <location>
        <begin position="174"/>
        <end position="377"/>
    </location>
</feature>
<evidence type="ECO:0000313" key="11">
    <source>
        <dbReference type="EMBL" id="KAJ9152559.1"/>
    </source>
</evidence>
<dbReference type="PANTHER" id="PTHR36766">
    <property type="entry name" value="PLANT BROAD-SPECTRUM MILDEW RESISTANCE PROTEIN RPW8"/>
    <property type="match status" value="1"/>
</dbReference>
<dbReference type="InterPro" id="IPR036388">
    <property type="entry name" value="WH-like_DNA-bd_sf"/>
</dbReference>
<dbReference type="InterPro" id="IPR056789">
    <property type="entry name" value="LRR_R13L1-DRL21"/>
</dbReference>
<dbReference type="Gene3D" id="1.20.5.4130">
    <property type="match status" value="1"/>
</dbReference>
<dbReference type="Pfam" id="PF23559">
    <property type="entry name" value="WHD_DRP"/>
    <property type="match status" value="1"/>
</dbReference>
<dbReference type="SUPFAM" id="SSF52540">
    <property type="entry name" value="P-loop containing nucleoside triphosphate hydrolases"/>
    <property type="match status" value="1"/>
</dbReference>
<dbReference type="Gene3D" id="1.10.8.430">
    <property type="entry name" value="Helical domain of apoptotic protease-activating factors"/>
    <property type="match status" value="1"/>
</dbReference>
<evidence type="ECO:0000256" key="5">
    <source>
        <dbReference type="ARBA" id="ARBA00022840"/>
    </source>
</evidence>
<gene>
    <name evidence="11" type="ORF">P3X46_026115</name>
</gene>
<dbReference type="InterPro" id="IPR058922">
    <property type="entry name" value="WHD_DRP"/>
</dbReference>
<feature type="domain" description="Disease resistance N-terminal" evidence="7">
    <location>
        <begin position="10"/>
        <end position="101"/>
    </location>
</feature>
<evidence type="ECO:0000259" key="8">
    <source>
        <dbReference type="Pfam" id="PF23247"/>
    </source>
</evidence>
<dbReference type="Pfam" id="PF23247">
    <property type="entry name" value="LRR_RPS2"/>
    <property type="match status" value="1"/>
</dbReference>
<dbReference type="InterPro" id="IPR042197">
    <property type="entry name" value="Apaf_helical"/>
</dbReference>
<evidence type="ECO:0008006" key="13">
    <source>
        <dbReference type="Google" id="ProtNLM"/>
    </source>
</evidence>
<dbReference type="InterPro" id="IPR027417">
    <property type="entry name" value="P-loop_NTPase"/>
</dbReference>
<dbReference type="InterPro" id="IPR032675">
    <property type="entry name" value="LRR_dom_sf"/>
</dbReference>
<dbReference type="PANTHER" id="PTHR36766:SF51">
    <property type="entry name" value="DISEASE RESISTANCE RPP13-LIKE PROTEIN 1"/>
    <property type="match status" value="1"/>
</dbReference>
<dbReference type="Gene3D" id="3.40.50.300">
    <property type="entry name" value="P-loop containing nucleotide triphosphate hydrolases"/>
    <property type="match status" value="1"/>
</dbReference>
<feature type="domain" description="R13L1/DRL21-like LRR repeat region" evidence="10">
    <location>
        <begin position="710"/>
        <end position="835"/>
    </location>
</feature>
<keyword evidence="3" id="KW-0547">Nucleotide-binding</keyword>
<evidence type="ECO:0000256" key="2">
    <source>
        <dbReference type="ARBA" id="ARBA00022737"/>
    </source>
</evidence>
<dbReference type="InterPro" id="IPR057135">
    <property type="entry name" value="At4g27190-like_LRR"/>
</dbReference>
<dbReference type="Proteomes" id="UP001174677">
    <property type="component" value="Chromosome 15"/>
</dbReference>
<keyword evidence="4" id="KW-0611">Plant defense</keyword>